<dbReference type="Pfam" id="PF06853">
    <property type="entry name" value="DUF1249"/>
    <property type="match status" value="1"/>
</dbReference>
<keyword evidence="2" id="KW-1185">Reference proteome</keyword>
<dbReference type="PANTHER" id="PTHR38774:SF1">
    <property type="entry name" value="CYTOPLASMIC PROTEIN"/>
    <property type="match status" value="1"/>
</dbReference>
<comment type="caution">
    <text evidence="1">The sequence shown here is derived from an EMBL/GenBank/DDBJ whole genome shotgun (WGS) entry which is preliminary data.</text>
</comment>
<organism evidence="1 2">
    <name type="scientific">Exilibacterium tricleocarpae</name>
    <dbReference type="NCBI Taxonomy" id="2591008"/>
    <lineage>
        <taxon>Bacteria</taxon>
        <taxon>Pseudomonadati</taxon>
        <taxon>Pseudomonadota</taxon>
        <taxon>Gammaproteobacteria</taxon>
        <taxon>Cellvibrionales</taxon>
        <taxon>Cellvibrionaceae</taxon>
        <taxon>Exilibacterium</taxon>
    </lineage>
</organism>
<evidence type="ECO:0000313" key="2">
    <source>
        <dbReference type="Proteomes" id="UP000319732"/>
    </source>
</evidence>
<dbReference type="OrthoDB" id="9793663at2"/>
<dbReference type="EMBL" id="VHSG01000015">
    <property type="protein sequence ID" value="TQV75935.1"/>
    <property type="molecule type" value="Genomic_DNA"/>
</dbReference>
<dbReference type="PANTHER" id="PTHR38774">
    <property type="entry name" value="CYTOPLASMIC PROTEIN-RELATED"/>
    <property type="match status" value="1"/>
</dbReference>
<reference evidence="1 2" key="1">
    <citation type="submission" date="2019-06" db="EMBL/GenBank/DDBJ databases">
        <title>Whole genome sequence for Cellvibrionaceae sp. R142.</title>
        <authorList>
            <person name="Wang G."/>
        </authorList>
    </citation>
    <scope>NUCLEOTIDE SEQUENCE [LARGE SCALE GENOMIC DNA]</scope>
    <source>
        <strain evidence="1 2">R142</strain>
    </source>
</reference>
<dbReference type="RefSeq" id="WP_142905142.1">
    <property type="nucleotide sequence ID" value="NZ_ML660095.1"/>
</dbReference>
<proteinExistence type="predicted"/>
<name>A0A545TFG3_9GAMM</name>
<accession>A0A545TFG3</accession>
<dbReference type="Proteomes" id="UP000319732">
    <property type="component" value="Unassembled WGS sequence"/>
</dbReference>
<gene>
    <name evidence="1" type="ORF">FKG94_15060</name>
</gene>
<dbReference type="InterPro" id="IPR009659">
    <property type="entry name" value="DUF1249"/>
</dbReference>
<protein>
    <submittedName>
        <fullName evidence="1">DUF1249 domain-containing protein</fullName>
    </submittedName>
</protein>
<sequence>MKPRYRVDLPGQLAVCEANYLRLLKLTPDLPGCERWRFAVGPVENRRRVDIAILERARYTTTVELAAEHSPAGELPAPVCGFESPRLKVRLYHDAQMAEVIAWEDHRLVQPRYDYPNRRMYQSDEKAQMNRFLGEWLSYCLEQGYALEDVRTFGLVG</sequence>
<dbReference type="AlphaFoldDB" id="A0A545TFG3"/>
<evidence type="ECO:0000313" key="1">
    <source>
        <dbReference type="EMBL" id="TQV75935.1"/>
    </source>
</evidence>